<evidence type="ECO:0000313" key="3">
    <source>
        <dbReference type="Proteomes" id="UP001161405"/>
    </source>
</evidence>
<sequence>MYEPTHQVTTGSEIRETLGEQFPSQSNKIINHIDQHCRNWIAKSPFVVISSISAGGFMDVSPKGDPPGFVKVLDDHTLAIPDRIGNHRGDTMLNVLENPAVGILFVVPNRREVVRVNGDALIIKDPEVLGMMVVNDKLPDMAIMVRVKEAFFHCGKSMIRSRMWNPEKWESVEGLPTYAQALKDHGDLDEPVEDIEVRTMYNETDRLY</sequence>
<feature type="domain" description="Pyridoxamine 5'-phosphate oxidase N-terminal" evidence="1">
    <location>
        <begin position="33"/>
        <end position="134"/>
    </location>
</feature>
<evidence type="ECO:0000313" key="2">
    <source>
        <dbReference type="EMBL" id="GLQ18904.1"/>
    </source>
</evidence>
<proteinExistence type="predicted"/>
<dbReference type="RefSeq" id="WP_284366016.1">
    <property type="nucleotide sequence ID" value="NZ_BSNI01000002.1"/>
</dbReference>
<organism evidence="2 3">
    <name type="scientific">Maritalea porphyrae</name>
    <dbReference type="NCBI Taxonomy" id="880732"/>
    <lineage>
        <taxon>Bacteria</taxon>
        <taxon>Pseudomonadati</taxon>
        <taxon>Pseudomonadota</taxon>
        <taxon>Alphaproteobacteria</taxon>
        <taxon>Hyphomicrobiales</taxon>
        <taxon>Devosiaceae</taxon>
        <taxon>Maritalea</taxon>
    </lineage>
</organism>
<dbReference type="InterPro" id="IPR012349">
    <property type="entry name" value="Split_barrel_FMN-bd"/>
</dbReference>
<reference evidence="2" key="2">
    <citation type="submission" date="2023-01" db="EMBL/GenBank/DDBJ databases">
        <title>Draft genome sequence of Maritalea porphyrae strain NBRC 107169.</title>
        <authorList>
            <person name="Sun Q."/>
            <person name="Mori K."/>
        </authorList>
    </citation>
    <scope>NUCLEOTIDE SEQUENCE</scope>
    <source>
        <strain evidence="2">NBRC 107169</strain>
    </source>
</reference>
<reference evidence="2" key="1">
    <citation type="journal article" date="2014" name="Int. J. Syst. Evol. Microbiol.">
        <title>Complete genome of a new Firmicutes species belonging to the dominant human colonic microbiota ('Ruminococcus bicirculans') reveals two chromosomes and a selective capacity to utilize plant glucans.</title>
        <authorList>
            <consortium name="NISC Comparative Sequencing Program"/>
            <person name="Wegmann U."/>
            <person name="Louis P."/>
            <person name="Goesmann A."/>
            <person name="Henrissat B."/>
            <person name="Duncan S.H."/>
            <person name="Flint H.J."/>
        </authorList>
    </citation>
    <scope>NUCLEOTIDE SEQUENCE</scope>
    <source>
        <strain evidence="2">NBRC 107169</strain>
    </source>
</reference>
<dbReference type="Proteomes" id="UP001161405">
    <property type="component" value="Unassembled WGS sequence"/>
</dbReference>
<comment type="caution">
    <text evidence="2">The sequence shown here is derived from an EMBL/GenBank/DDBJ whole genome shotgun (WGS) entry which is preliminary data.</text>
</comment>
<dbReference type="PANTHER" id="PTHR42815:SF2">
    <property type="entry name" value="FAD-BINDING, PUTATIVE (AFU_ORTHOLOGUE AFUA_6G07600)-RELATED"/>
    <property type="match status" value="1"/>
</dbReference>
<dbReference type="Pfam" id="PF01243">
    <property type="entry name" value="PNPOx_N"/>
    <property type="match status" value="1"/>
</dbReference>
<dbReference type="Gene3D" id="2.30.110.10">
    <property type="entry name" value="Electron Transport, Fmn-binding Protein, Chain A"/>
    <property type="match status" value="1"/>
</dbReference>
<evidence type="ECO:0000259" key="1">
    <source>
        <dbReference type="Pfam" id="PF01243"/>
    </source>
</evidence>
<dbReference type="EMBL" id="BSNI01000002">
    <property type="protein sequence ID" value="GLQ18904.1"/>
    <property type="molecule type" value="Genomic_DNA"/>
</dbReference>
<name>A0ABQ5UUF7_9HYPH</name>
<dbReference type="PANTHER" id="PTHR42815">
    <property type="entry name" value="FAD-BINDING, PUTATIVE (AFU_ORTHOLOGUE AFUA_6G07600)-RELATED"/>
    <property type="match status" value="1"/>
</dbReference>
<dbReference type="InterPro" id="IPR024029">
    <property type="entry name" value="Pyridox_Oxase_FMN-dep"/>
</dbReference>
<dbReference type="InterPro" id="IPR011576">
    <property type="entry name" value="Pyridox_Oxase_N"/>
</dbReference>
<dbReference type="SUPFAM" id="SSF50475">
    <property type="entry name" value="FMN-binding split barrel"/>
    <property type="match status" value="1"/>
</dbReference>
<gene>
    <name evidence="2" type="ORF">GCM10007879_31530</name>
</gene>
<protein>
    <submittedName>
        <fullName evidence="2">Phosphohydrolase</fullName>
    </submittedName>
</protein>
<accession>A0ABQ5UUF7</accession>
<dbReference type="NCBIfam" id="TIGR04025">
    <property type="entry name" value="PPOX_FMN_DR2398"/>
    <property type="match status" value="1"/>
</dbReference>
<keyword evidence="3" id="KW-1185">Reference proteome</keyword>